<organism evidence="1 2">
    <name type="scientific">Trema orientale</name>
    <name type="common">Charcoal tree</name>
    <name type="synonym">Celtis orientalis</name>
    <dbReference type="NCBI Taxonomy" id="63057"/>
    <lineage>
        <taxon>Eukaryota</taxon>
        <taxon>Viridiplantae</taxon>
        <taxon>Streptophyta</taxon>
        <taxon>Embryophyta</taxon>
        <taxon>Tracheophyta</taxon>
        <taxon>Spermatophyta</taxon>
        <taxon>Magnoliopsida</taxon>
        <taxon>eudicotyledons</taxon>
        <taxon>Gunneridae</taxon>
        <taxon>Pentapetalae</taxon>
        <taxon>rosids</taxon>
        <taxon>fabids</taxon>
        <taxon>Rosales</taxon>
        <taxon>Cannabaceae</taxon>
        <taxon>Trema</taxon>
    </lineage>
</organism>
<proteinExistence type="predicted"/>
<dbReference type="EMBL" id="JXTC01000266">
    <property type="protein sequence ID" value="PON73449.1"/>
    <property type="molecule type" value="Genomic_DNA"/>
</dbReference>
<sequence length="171" mass="19824">MEDSHNDSRSVCEKIFCCIFPTSQETSHPHLKQYRLPASQPSYLSEQEYYKQNSEKYKPKFEQPAKAITGERLHYADSDVERYVQKQGQRSGSDINEAFSDYINRAKFKIRAMSNVGGGDHRETMSNEDEVYDAEKKADANDVFVDYIDRAKLKIRKTSSIGSKRMISFRK</sequence>
<dbReference type="PANTHER" id="PTHR36746">
    <property type="entry name" value="BNAC04G51760D PROTEIN"/>
    <property type="match status" value="1"/>
</dbReference>
<dbReference type="Proteomes" id="UP000237000">
    <property type="component" value="Unassembled WGS sequence"/>
</dbReference>
<name>A0A2P5DJH6_TREOI</name>
<reference evidence="2" key="1">
    <citation type="submission" date="2016-06" db="EMBL/GenBank/DDBJ databases">
        <title>Parallel loss of symbiosis genes in relatives of nitrogen-fixing non-legume Parasponia.</title>
        <authorList>
            <person name="Van Velzen R."/>
            <person name="Holmer R."/>
            <person name="Bu F."/>
            <person name="Rutten L."/>
            <person name="Van Zeijl A."/>
            <person name="Liu W."/>
            <person name="Santuari L."/>
            <person name="Cao Q."/>
            <person name="Sharma T."/>
            <person name="Shen D."/>
            <person name="Roswanjaya Y."/>
            <person name="Wardhani T."/>
            <person name="Kalhor M.S."/>
            <person name="Jansen J."/>
            <person name="Van den Hoogen J."/>
            <person name="Gungor B."/>
            <person name="Hartog M."/>
            <person name="Hontelez J."/>
            <person name="Verver J."/>
            <person name="Yang W.-C."/>
            <person name="Schijlen E."/>
            <person name="Repin R."/>
            <person name="Schilthuizen M."/>
            <person name="Schranz E."/>
            <person name="Heidstra R."/>
            <person name="Miyata K."/>
            <person name="Fedorova E."/>
            <person name="Kohlen W."/>
            <person name="Bisseling T."/>
            <person name="Smit S."/>
            <person name="Geurts R."/>
        </authorList>
    </citation>
    <scope>NUCLEOTIDE SEQUENCE [LARGE SCALE GENOMIC DNA]</scope>
    <source>
        <strain evidence="2">cv. RG33-2</strain>
    </source>
</reference>
<dbReference type="AlphaFoldDB" id="A0A2P5DJH6"/>
<gene>
    <name evidence="1" type="ORF">TorRG33x02_249320</name>
</gene>
<protein>
    <submittedName>
        <fullName evidence="1">Uncharacterized protein</fullName>
    </submittedName>
</protein>
<dbReference type="OrthoDB" id="1588050at2759"/>
<evidence type="ECO:0000313" key="2">
    <source>
        <dbReference type="Proteomes" id="UP000237000"/>
    </source>
</evidence>
<evidence type="ECO:0000313" key="1">
    <source>
        <dbReference type="EMBL" id="PON73449.1"/>
    </source>
</evidence>
<dbReference type="PANTHER" id="PTHR36746:SF3">
    <property type="entry name" value="DUF4005 DOMAIN-CONTAINING PROTEIN"/>
    <property type="match status" value="1"/>
</dbReference>
<accession>A0A2P5DJH6</accession>
<keyword evidence="2" id="KW-1185">Reference proteome</keyword>
<dbReference type="InParanoid" id="A0A2P5DJH6"/>
<comment type="caution">
    <text evidence="1">The sequence shown here is derived from an EMBL/GenBank/DDBJ whole genome shotgun (WGS) entry which is preliminary data.</text>
</comment>